<dbReference type="KEGG" id="spet:CEP67_00735"/>
<keyword evidence="15" id="KW-1185">Reference proteome</keyword>
<dbReference type="HAMAP" id="MF_00366">
    <property type="entry name" value="RNApol_bact_RpoZ"/>
    <property type="match status" value="1"/>
</dbReference>
<dbReference type="InterPro" id="IPR006110">
    <property type="entry name" value="Pol_omega/Rpo6/RPB6"/>
</dbReference>
<evidence type="ECO:0000256" key="2">
    <source>
        <dbReference type="ARBA" id="ARBA00012418"/>
    </source>
</evidence>
<dbReference type="GeneID" id="42042333"/>
<evidence type="ECO:0000256" key="10">
    <source>
        <dbReference type="HAMAP-Rule" id="MF_00366"/>
    </source>
</evidence>
<dbReference type="NCBIfam" id="TIGR00690">
    <property type="entry name" value="rpoZ"/>
    <property type="match status" value="1"/>
</dbReference>
<evidence type="ECO:0000313" key="11">
    <source>
        <dbReference type="EMBL" id="MCY1583176.1"/>
    </source>
</evidence>
<keyword evidence="4 10" id="KW-0240">DNA-directed RNA polymerase</keyword>
<dbReference type="SUPFAM" id="SSF63562">
    <property type="entry name" value="RPB6/omega subunit-like"/>
    <property type="match status" value="1"/>
</dbReference>
<dbReference type="Gene3D" id="3.90.940.10">
    <property type="match status" value="1"/>
</dbReference>
<dbReference type="GO" id="GO:0000428">
    <property type="term" value="C:DNA-directed RNA polymerase complex"/>
    <property type="evidence" value="ECO:0007669"/>
    <property type="project" value="UniProtKB-KW"/>
</dbReference>
<keyword evidence="7 10" id="KW-0804">Transcription</keyword>
<comment type="caution">
    <text evidence="13">The sequence shown here is derived from an EMBL/GenBank/DDBJ whole genome shotgun (WGS) entry which is preliminary data.</text>
</comment>
<evidence type="ECO:0000256" key="6">
    <source>
        <dbReference type="ARBA" id="ARBA00022695"/>
    </source>
</evidence>
<dbReference type="PANTHER" id="PTHR34476">
    <property type="entry name" value="DNA-DIRECTED RNA POLYMERASE SUBUNIT OMEGA"/>
    <property type="match status" value="1"/>
</dbReference>
<proteinExistence type="inferred from homology"/>
<keyword evidence="6 10" id="KW-0548">Nucleotidyltransferase</keyword>
<evidence type="ECO:0000256" key="7">
    <source>
        <dbReference type="ARBA" id="ARBA00023163"/>
    </source>
</evidence>
<dbReference type="Proteomes" id="UP001081438">
    <property type="component" value="Unassembled WGS sequence"/>
</dbReference>
<comment type="similarity">
    <text evidence="1 10">Belongs to the RNA polymerase subunit omega family.</text>
</comment>
<dbReference type="SMART" id="SM01409">
    <property type="entry name" value="RNA_pol_Rpb6"/>
    <property type="match status" value="1"/>
</dbReference>
<evidence type="ECO:0000256" key="9">
    <source>
        <dbReference type="ARBA" id="ARBA00048552"/>
    </source>
</evidence>
<evidence type="ECO:0000313" key="13">
    <source>
        <dbReference type="EMBL" id="PMC20115.1"/>
    </source>
</evidence>
<evidence type="ECO:0000313" key="12">
    <source>
        <dbReference type="EMBL" id="MCY1594502.1"/>
    </source>
</evidence>
<dbReference type="EMBL" id="JANSKX010000013">
    <property type="protein sequence ID" value="MCY1594502.1"/>
    <property type="molecule type" value="Genomic_DNA"/>
</dbReference>
<dbReference type="Proteomes" id="UP001072952">
    <property type="component" value="Unassembled WGS sequence"/>
</dbReference>
<reference evidence="11" key="4">
    <citation type="submission" date="2022-08" db="EMBL/GenBank/DDBJ databases">
        <authorList>
            <person name="Magnan C."/>
        </authorList>
    </citation>
    <scope>NUCLEOTIDE SEQUENCE</scope>
    <source>
        <strain evidence="11">NSP012P</strain>
    </source>
</reference>
<keyword evidence="5 10" id="KW-0808">Transferase</keyword>
<dbReference type="EC" id="2.7.7.6" evidence="2 10"/>
<dbReference type="STRING" id="170573.GCA_001076995_01248"/>
<gene>
    <name evidence="10 11" type="primary">rpoZ</name>
    <name evidence="13" type="ORF">CJ235_00150</name>
    <name evidence="12" type="ORF">NW112_04570</name>
    <name evidence="11" type="ORF">NW133_06505</name>
</gene>
<name>A0A1Z3TXY4_9STAP</name>
<protein>
    <recommendedName>
        <fullName evidence="3 10">DNA-directed RNA polymerase subunit omega</fullName>
        <shortName evidence="10">RNAP omega subunit</shortName>
        <ecNumber evidence="2 10">2.7.7.6</ecNumber>
    </recommendedName>
    <alternativeName>
        <fullName evidence="10">RNA polymerase omega subunit</fullName>
    </alternativeName>
    <alternativeName>
        <fullName evidence="8 10">Transcriptase subunit omega</fullName>
    </alternativeName>
</protein>
<dbReference type="GO" id="GO:0003677">
    <property type="term" value="F:DNA binding"/>
    <property type="evidence" value="ECO:0007669"/>
    <property type="project" value="UniProtKB-UniRule"/>
</dbReference>
<dbReference type="InterPro" id="IPR003716">
    <property type="entry name" value="DNA-dir_RNA_pol_omega"/>
</dbReference>
<sequence>MLYPALNDLTNQVRSKYLIATTAAKRARELEDKPESTLLDNYKSVKTVGKALEEIADGNVYPNGTIDRDE</sequence>
<dbReference type="AlphaFoldDB" id="A0A1Z3TXY4"/>
<comment type="subunit">
    <text evidence="10">The RNAP catalytic core consists of 2 alpha, 1 beta, 1 beta' and 1 omega subunit. When a sigma factor is associated with the core the holoenzyme is formed, which can initiate transcription.</text>
</comment>
<organism evidence="13 14">
    <name type="scientific">Staphylococcus pettenkoferi</name>
    <dbReference type="NCBI Taxonomy" id="170573"/>
    <lineage>
        <taxon>Bacteria</taxon>
        <taxon>Bacillati</taxon>
        <taxon>Bacillota</taxon>
        <taxon>Bacilli</taxon>
        <taxon>Bacillales</taxon>
        <taxon>Staphylococcaceae</taxon>
        <taxon>Staphylococcus</taxon>
    </lineage>
</organism>
<dbReference type="GO" id="GO:0003899">
    <property type="term" value="F:DNA-directed RNA polymerase activity"/>
    <property type="evidence" value="ECO:0007669"/>
    <property type="project" value="UniProtKB-UniRule"/>
</dbReference>
<comment type="function">
    <text evidence="10">Promotes RNA polymerase assembly. Latches the N- and C-terminal regions of the beta' subunit thereby facilitating its interaction with the beta and alpha subunits.</text>
</comment>
<comment type="catalytic activity">
    <reaction evidence="9 10">
        <text>RNA(n) + a ribonucleoside 5'-triphosphate = RNA(n+1) + diphosphate</text>
        <dbReference type="Rhea" id="RHEA:21248"/>
        <dbReference type="Rhea" id="RHEA-COMP:14527"/>
        <dbReference type="Rhea" id="RHEA-COMP:17342"/>
        <dbReference type="ChEBI" id="CHEBI:33019"/>
        <dbReference type="ChEBI" id="CHEBI:61557"/>
        <dbReference type="ChEBI" id="CHEBI:140395"/>
        <dbReference type="EC" id="2.7.7.6"/>
    </reaction>
</comment>
<accession>A0A1Z3TXY4</accession>
<reference evidence="13 14" key="1">
    <citation type="submission" date="2017-09" db="EMBL/GenBank/DDBJ databases">
        <title>Bacterial strain isolated from the female urinary microbiota.</title>
        <authorList>
            <person name="Thomas-White K."/>
            <person name="Kumar N."/>
            <person name="Forster S."/>
            <person name="Putonti C."/>
            <person name="Lawley T."/>
            <person name="Wolfe A.J."/>
        </authorList>
    </citation>
    <scope>NUCLEOTIDE SEQUENCE [LARGE SCALE GENOMIC DNA]</scope>
    <source>
        <strain evidence="13 14">UMB0834</strain>
    </source>
</reference>
<dbReference type="EMBL" id="JANSLD010000027">
    <property type="protein sequence ID" value="MCY1583176.1"/>
    <property type="molecule type" value="Genomic_DNA"/>
</dbReference>
<evidence type="ECO:0000313" key="15">
    <source>
        <dbReference type="Proteomes" id="UP001072952"/>
    </source>
</evidence>
<dbReference type="InterPro" id="IPR036161">
    <property type="entry name" value="RPB6/omega-like_sf"/>
</dbReference>
<evidence type="ECO:0000313" key="14">
    <source>
        <dbReference type="Proteomes" id="UP000235748"/>
    </source>
</evidence>
<dbReference type="RefSeq" id="WP_002472875.1">
    <property type="nucleotide sequence ID" value="NZ_CP022096.2"/>
</dbReference>
<dbReference type="Pfam" id="PF01192">
    <property type="entry name" value="RNA_pol_Rpb6"/>
    <property type="match status" value="1"/>
</dbReference>
<evidence type="ECO:0000256" key="5">
    <source>
        <dbReference type="ARBA" id="ARBA00022679"/>
    </source>
</evidence>
<dbReference type="Proteomes" id="UP000235748">
    <property type="component" value="Unassembled WGS sequence"/>
</dbReference>
<evidence type="ECO:0000256" key="8">
    <source>
        <dbReference type="ARBA" id="ARBA00029924"/>
    </source>
</evidence>
<reference evidence="12" key="3">
    <citation type="journal article" date="2022" name="Int. J. Mol. Sci.">
        <title>Phenotypic and genotypic virulence characterisation of Staphylococcus pettenkoferi strains isolated from human bloodstream and diabetic foot infections.</title>
        <authorList>
            <person name="Magnan C."/>
        </authorList>
    </citation>
    <scope>NUCLEOTIDE SEQUENCE</scope>
    <source>
        <strain evidence="12">NSP020P</strain>
    </source>
</reference>
<evidence type="ECO:0000256" key="4">
    <source>
        <dbReference type="ARBA" id="ARBA00022478"/>
    </source>
</evidence>
<reference evidence="11" key="2">
    <citation type="journal article" date="2022" name="Int. J. Mol. Sci.">
        <title>Phenotypic and Genotypic Virulence Characterisation of Staphylococcus pettenkoferi Strains Isolated from Human Bloodstream and Diabetic Foot Infections.</title>
        <authorList>
            <person name="Magnan C."/>
            <person name="Ahmad-Mansour N."/>
            <person name="Pouget C."/>
            <person name="Morsli M."/>
            <person name="Huc-Brandt S."/>
            <person name="Pantel A."/>
            <person name="Dunyach-Remy C."/>
            <person name="Sotto A."/>
            <person name="Molle V."/>
            <person name="Lavigne J.-P."/>
        </authorList>
    </citation>
    <scope>NUCLEOTIDE SEQUENCE</scope>
    <source>
        <strain evidence="11">NSP012P</strain>
    </source>
</reference>
<evidence type="ECO:0000256" key="1">
    <source>
        <dbReference type="ARBA" id="ARBA00006711"/>
    </source>
</evidence>
<dbReference type="PANTHER" id="PTHR34476:SF1">
    <property type="entry name" value="DNA-DIRECTED RNA POLYMERASE SUBUNIT OMEGA"/>
    <property type="match status" value="1"/>
</dbReference>
<evidence type="ECO:0000256" key="3">
    <source>
        <dbReference type="ARBA" id="ARBA00013725"/>
    </source>
</evidence>
<dbReference type="GO" id="GO:0006351">
    <property type="term" value="P:DNA-templated transcription"/>
    <property type="evidence" value="ECO:0007669"/>
    <property type="project" value="UniProtKB-UniRule"/>
</dbReference>
<dbReference type="EMBL" id="PNGG01000001">
    <property type="protein sequence ID" value="PMC20115.1"/>
    <property type="molecule type" value="Genomic_DNA"/>
</dbReference>